<feature type="domain" description="Cancer-associated gene protein 1 N-terminal" evidence="3">
    <location>
        <begin position="1"/>
        <end position="524"/>
    </location>
</feature>
<dbReference type="CTD" id="285782"/>
<dbReference type="RGD" id="1306102">
    <property type="gene designation" value="Cage1"/>
</dbReference>
<dbReference type="GeneID" id="306872"/>
<proteinExistence type="predicted"/>
<organism evidence="4 5">
    <name type="scientific">Rattus norvegicus</name>
    <name type="common">Rat</name>
    <dbReference type="NCBI Taxonomy" id="10116"/>
    <lineage>
        <taxon>Eukaryota</taxon>
        <taxon>Metazoa</taxon>
        <taxon>Chordata</taxon>
        <taxon>Craniata</taxon>
        <taxon>Vertebrata</taxon>
        <taxon>Euteleostomi</taxon>
        <taxon>Mammalia</taxon>
        <taxon>Eutheria</taxon>
        <taxon>Euarchontoglires</taxon>
        <taxon>Glires</taxon>
        <taxon>Rodentia</taxon>
        <taxon>Myomorpha</taxon>
        <taxon>Muroidea</taxon>
        <taxon>Muridae</taxon>
        <taxon>Murinae</taxon>
        <taxon>Rattus</taxon>
    </lineage>
</organism>
<feature type="coiled-coil region" evidence="1">
    <location>
        <begin position="445"/>
        <end position="475"/>
    </location>
</feature>
<dbReference type="KEGG" id="rno:306872"/>
<dbReference type="OrthoDB" id="9898225at2759"/>
<feature type="coiled-coil region" evidence="1">
    <location>
        <begin position="530"/>
        <end position="564"/>
    </location>
</feature>
<feature type="region of interest" description="Disordered" evidence="2">
    <location>
        <begin position="118"/>
        <end position="161"/>
    </location>
</feature>
<feature type="coiled-coil region" evidence="1">
    <location>
        <begin position="662"/>
        <end position="689"/>
    </location>
</feature>
<protein>
    <submittedName>
        <fullName evidence="4">RCG44173</fullName>
    </submittedName>
</protein>
<evidence type="ECO:0000256" key="1">
    <source>
        <dbReference type="SAM" id="Coils"/>
    </source>
</evidence>
<dbReference type="Proteomes" id="UP000234681">
    <property type="component" value="Chromosome 17"/>
</dbReference>
<dbReference type="EMBL" id="CH473977">
    <property type="protein sequence ID" value="EDL98264.1"/>
    <property type="molecule type" value="Genomic_DNA"/>
</dbReference>
<evidence type="ECO:0000259" key="3">
    <source>
        <dbReference type="Pfam" id="PF15066"/>
    </source>
</evidence>
<dbReference type="OMA" id="SKFTLCE"/>
<dbReference type="SMR" id="A6J7B4"/>
<dbReference type="PANTHER" id="PTHR36864">
    <property type="entry name" value="CANCER-ASSOCIATED GENE 1 PROTEIN"/>
    <property type="match status" value="1"/>
</dbReference>
<dbReference type="PANTHER" id="PTHR36864:SF1">
    <property type="entry name" value="CANCER-ASSOCIATED GENE 1 PROTEIN"/>
    <property type="match status" value="1"/>
</dbReference>
<dbReference type="Pfam" id="PF15066">
    <property type="entry name" value="CAGE1"/>
    <property type="match status" value="1"/>
</dbReference>
<feature type="coiled-coil region" evidence="1">
    <location>
        <begin position="746"/>
        <end position="808"/>
    </location>
</feature>
<evidence type="ECO:0000313" key="5">
    <source>
        <dbReference type="Proteomes" id="UP000234681"/>
    </source>
</evidence>
<dbReference type="InterPro" id="IPR052686">
    <property type="entry name" value="CAGE1_homolog"/>
</dbReference>
<sequence length="847" mass="97443">MSETETMNVNGPQDFYSDSPFCLEASFSSSDLLQNETKNVKRGNESVHMSSEDILSTEGSLLGDINLGNYPERIQNQPANTRVSSSRQFEPICKFHWIDAFNDDSSVPDLTRAFSYSEEKPELQSQVYNDPADASQKPDPLKEESLMESSTSENKDELVHEPVRKSRSLCLNHYRGKTRPLTETPLVRSVVVDVALNNNQPESFLGKENVCRNGENLSDSENCFDQLDLRAIYKAGKPEVSSKGIQNSGEFSDMSVGPQEEVTEDGLDSLAITSPWSPAGIFKGRRSQDDFQMPDGELDFESLEPLEEDMALNEALQKLKQTNKKQELQIQDLHGRNLTLESRVQELQTKVSKQHVLLDIINKLKVNVEELIDDKYNVILEKNDINKKLQDLQETSANTKKHLQESKKDQESLQLQVKKIKVHYVRLQERYIAEIQQKNRSVTQCLEIEKTLSKKDEELQRLQRHKGELEKATSSALDLLKREKEIREQEFLSFQEEFQRREKENLKERRKLKSRVEKLVAQVKSLLFTCESERAQTTALQQQVDALRLENLELRQQAAKREAQACTPSFEIIQPKEKLEEVVEPDVTQDTKGTHCNLFLNCSSCKENPELPSMKRTSPLTSRLHSLLALTIGLLTCQDLAIPDTELRQESKKANDIMLQRLKDCQLRKKDLDKELLKHRNRIATLKELIANEKALQDHTMEITDFDTEEVKNASEAPVLLTVKLDKYHSLNEELDFLITKLGDLLESKEDHYSRLIEENDKYRRHVGSLINKVTSYEEIIKCADQRLEISHSQIAHLEERNRHLEDLIRMPREKARGLRPRLDNHPKSMTLISHLEGHHKECSISM</sequence>
<evidence type="ECO:0000313" key="6">
    <source>
        <dbReference type="RGD" id="1306102"/>
    </source>
</evidence>
<keyword evidence="1" id="KW-0175">Coiled coil</keyword>
<gene>
    <name evidence="6" type="primary">Cage1</name>
    <name evidence="4" type="ORF">rCG_44173</name>
</gene>
<dbReference type="RefSeq" id="NP_001012052.1">
    <property type="nucleotide sequence ID" value="NM_001012052.1"/>
</dbReference>
<accession>A6J7B4</accession>
<name>A6J7B4_RAT</name>
<dbReference type="AlphaFoldDB" id="A6J7B4"/>
<feature type="coiled-coil region" evidence="1">
    <location>
        <begin position="309"/>
        <end position="350"/>
    </location>
</feature>
<evidence type="ECO:0000313" key="4">
    <source>
        <dbReference type="EMBL" id="EDL98264.1"/>
    </source>
</evidence>
<evidence type="ECO:0000256" key="2">
    <source>
        <dbReference type="SAM" id="MobiDB-lite"/>
    </source>
</evidence>
<feature type="coiled-coil region" evidence="1">
    <location>
        <begin position="382"/>
        <end position="409"/>
    </location>
</feature>
<dbReference type="InterPro" id="IPR029381">
    <property type="entry name" value="CAGE1_N"/>
</dbReference>
<dbReference type="RefSeq" id="XP_006253870.1">
    <property type="nucleotide sequence ID" value="XM_006253808.5"/>
</dbReference>
<reference evidence="5" key="1">
    <citation type="submission" date="2005-09" db="EMBL/GenBank/DDBJ databases">
        <authorList>
            <person name="Mural R.J."/>
            <person name="Li P.W."/>
            <person name="Adams M.D."/>
            <person name="Amanatides P.G."/>
            <person name="Baden-Tillson H."/>
            <person name="Barnstead M."/>
            <person name="Chin S.H."/>
            <person name="Dew I."/>
            <person name="Evans C.A."/>
            <person name="Ferriera S."/>
            <person name="Flanigan M."/>
            <person name="Fosler C."/>
            <person name="Glodek A."/>
            <person name="Gu Z."/>
            <person name="Holt R.A."/>
            <person name="Jennings D."/>
            <person name="Kraft C.L."/>
            <person name="Lu F."/>
            <person name="Nguyen T."/>
            <person name="Nusskern D.R."/>
            <person name="Pfannkoch C.M."/>
            <person name="Sitter C."/>
            <person name="Sutton G.G."/>
            <person name="Venter J.C."/>
            <person name="Wang Z."/>
            <person name="Woodage T."/>
            <person name="Zheng X.H."/>
            <person name="Zhong F."/>
        </authorList>
    </citation>
    <scope>NUCLEOTIDE SEQUENCE [LARGE SCALE GENOMIC DNA]</scope>
    <source>
        <strain>BN</strain>
        <strain evidence="5">Sprague-Dawley</strain>
    </source>
</reference>